<name>A0AAN7Z836_9PEZI</name>
<evidence type="ECO:0000259" key="1">
    <source>
        <dbReference type="Pfam" id="PF10441"/>
    </source>
</evidence>
<keyword evidence="3" id="KW-1185">Reference proteome</keyword>
<reference evidence="2 3" key="1">
    <citation type="submission" date="2023-10" db="EMBL/GenBank/DDBJ databases">
        <title>Draft genome sequence of Xylaria bambusicola isolate GMP-LS, the root and basal stem rot pathogen of sugarcane in Indonesia.</title>
        <authorList>
            <person name="Selvaraj P."/>
            <person name="Muralishankar V."/>
            <person name="Muruganantham S."/>
            <person name="Sp S."/>
            <person name="Haryani S."/>
            <person name="Lau K.J.X."/>
            <person name="Naqvi N.I."/>
        </authorList>
    </citation>
    <scope>NUCLEOTIDE SEQUENCE [LARGE SCALE GENOMIC DNA]</scope>
    <source>
        <strain evidence="2">GMP-LS</strain>
    </source>
</reference>
<feature type="domain" description="Nucleolar 27S pre-rRNA processing Urb2/Npa2 C-terminal" evidence="1">
    <location>
        <begin position="1127"/>
        <end position="1354"/>
    </location>
</feature>
<dbReference type="GO" id="GO:0042254">
    <property type="term" value="P:ribosome biogenesis"/>
    <property type="evidence" value="ECO:0007669"/>
    <property type="project" value="TreeGrafter"/>
</dbReference>
<organism evidence="2 3">
    <name type="scientific">Xylaria bambusicola</name>
    <dbReference type="NCBI Taxonomy" id="326684"/>
    <lineage>
        <taxon>Eukaryota</taxon>
        <taxon>Fungi</taxon>
        <taxon>Dikarya</taxon>
        <taxon>Ascomycota</taxon>
        <taxon>Pezizomycotina</taxon>
        <taxon>Sordariomycetes</taxon>
        <taxon>Xylariomycetidae</taxon>
        <taxon>Xylariales</taxon>
        <taxon>Xylariaceae</taxon>
        <taxon>Xylaria</taxon>
    </lineage>
</organism>
<dbReference type="Proteomes" id="UP001305414">
    <property type="component" value="Unassembled WGS sequence"/>
</dbReference>
<dbReference type="Pfam" id="PF10441">
    <property type="entry name" value="Urb2"/>
    <property type="match status" value="1"/>
</dbReference>
<dbReference type="InterPro" id="IPR018849">
    <property type="entry name" value="Urb2/Npa2_C"/>
</dbReference>
<dbReference type="GO" id="GO:0005730">
    <property type="term" value="C:nucleolus"/>
    <property type="evidence" value="ECO:0007669"/>
    <property type="project" value="TreeGrafter"/>
</dbReference>
<proteinExistence type="predicted"/>
<dbReference type="PANTHER" id="PTHR15682:SF2">
    <property type="entry name" value="UNHEALTHY RIBOSOME BIOGENESIS PROTEIN 2 HOMOLOG"/>
    <property type="match status" value="1"/>
</dbReference>
<sequence>MEAMDVDEDGSSQQLVLIRAVRTLDEDSSLSLPEKIHKIWLLLIAVKHTRLHGVEESILRWLLKQMSGTTDSAEHVRRYPLTWTILGHVFPKIPAQSLGRSLSYLRFVPLLSKTLGDVTKRETSSIGAEEDTATAKRKRGADWPSALAELRTSLGCLKSATEIFEALAVLLEQGTAQTGEVTPEKRVGAEHIKSLFSSSADDTRDITARLLLICDDSLSPADGAFVKGQQSWIHTVTTIWNLRLHSKEDSLEFAKHIYERASIVLAKFECDLTNEFPNHIFTTCREIWVPQLRRFLSTYFIRPARQRFAVDKNVDMMELALEIAQKDVVASTTVMWSIAARIPRDTSDPRSKIEHDAWAERIFQVVVDALQPLALQRQNEVLSRLLDIALQTRSIPDTETLRTLYQRHVLSDTGTDWTLLSNILACDADVFVADEHHEIIFDNVSKASEEDPKIRNEVVVRVILPLQAAFCNARALAQFVVQWLRSLCTAESVEQSIWFDSRIRKHLATIIHTSFSSTQLLRLLERLESIPSKAGELLVVLEGICAGLTDEVTIANADPKILSMMDKKWEDLTPEVLALRWRVFGYLASWRESDGCNKLWKTIKSDIKPIIKKKNLAVAETFEAFSCCYKLCLTSHIGGKYEEDLTKLLCAMLGRLILSVDSETDLHLLRPYMDLVFSYLPRLGEQPKQELSTLTDQIIQLYWRVSQKLPSLLNEEYLAYIQPLLHNHDMIDEEPMLDALVAPFLDALDNSNNQAGWTQPQRSKSLLLLLEFPTESWTRSRRKRIMASWKKHKSAICSCAAQDSDYAVTVLRLLVKIMQQPTFYENMEFTDLVDACSSMMTSDPVILSLLDRFVSTTIRHVLTNTTELTQSYLLNATRYAESLKPKKDPTGRAQILLLKSLTTALSDFTNSSPERSSIDPNIFRQKLAELITRGLCDFAIEANESSIASLSDDKVNSLRVILDAAQVAGSDVASRMKIELSGDTLTQLERNSNALLSRDAATAWTLRSFLMSQSADRYTPESFSAFLDEGEQCVEEELIYQFVDAYVQGKSQSLRDQLLSELIGRETPVTGPIGPLLAARRLLELYQGRNVDDASAAIQGSLDLAQVHEHFTSHLSQSGSLLHFKHVSEIMLLLFDKHANAMTQYNVEATLTSVVEICSARGPKIQGSKAAGEVFSSLFKLVALIIKRHRLRLSGHFHILLLSLRALLNVLLADPISSKSTHRAAQSRHPPWLLTRLQPRHGERFARLLTLVCEPSAASVARTRTRSDLDSATDVAKRTAGQYMYLIIEVYIKLQLEVEVSRDMRKALEVGIFSVLDITSEGCRKALNESLDASGRAVFRTLFAEYRKFGKWKGV</sequence>
<dbReference type="InterPro" id="IPR052609">
    <property type="entry name" value="Ribosome_Biogenesis_Reg"/>
</dbReference>
<accession>A0AAN7Z836</accession>
<comment type="caution">
    <text evidence="2">The sequence shown here is derived from an EMBL/GenBank/DDBJ whole genome shotgun (WGS) entry which is preliminary data.</text>
</comment>
<protein>
    <recommendedName>
        <fullName evidence="1">Nucleolar 27S pre-rRNA processing Urb2/Npa2 C-terminal domain-containing protein</fullName>
    </recommendedName>
</protein>
<dbReference type="EMBL" id="JAWHQM010000012">
    <property type="protein sequence ID" value="KAK5629738.1"/>
    <property type="molecule type" value="Genomic_DNA"/>
</dbReference>
<dbReference type="PANTHER" id="PTHR15682">
    <property type="entry name" value="UNHEALTHY RIBOSOME BIOGENESIS PROTEIN 2 HOMOLOG"/>
    <property type="match status" value="1"/>
</dbReference>
<gene>
    <name evidence="2" type="ORF">RRF57_005453</name>
</gene>
<evidence type="ECO:0000313" key="2">
    <source>
        <dbReference type="EMBL" id="KAK5629738.1"/>
    </source>
</evidence>
<evidence type="ECO:0000313" key="3">
    <source>
        <dbReference type="Proteomes" id="UP001305414"/>
    </source>
</evidence>